<keyword evidence="3" id="KW-0413">Isomerase</keyword>
<keyword evidence="2" id="KW-0663">Pyridoxal phosphate</keyword>
<dbReference type="PANTHER" id="PTHR30511:SF0">
    <property type="entry name" value="ALANINE RACEMASE, CATABOLIC-RELATED"/>
    <property type="match status" value="1"/>
</dbReference>
<dbReference type="GO" id="GO:0005829">
    <property type="term" value="C:cytosol"/>
    <property type="evidence" value="ECO:0007669"/>
    <property type="project" value="TreeGrafter"/>
</dbReference>
<dbReference type="GO" id="GO:0030170">
    <property type="term" value="F:pyridoxal phosphate binding"/>
    <property type="evidence" value="ECO:0007669"/>
    <property type="project" value="TreeGrafter"/>
</dbReference>
<evidence type="ECO:0000256" key="1">
    <source>
        <dbReference type="ARBA" id="ARBA00001933"/>
    </source>
</evidence>
<dbReference type="InterPro" id="IPR000821">
    <property type="entry name" value="Ala_racemase"/>
</dbReference>
<comment type="cofactor">
    <cofactor evidence="1">
        <name>pyridoxal 5'-phosphate</name>
        <dbReference type="ChEBI" id="CHEBI:597326"/>
    </cofactor>
</comment>
<dbReference type="PANTHER" id="PTHR30511">
    <property type="entry name" value="ALANINE RACEMASE"/>
    <property type="match status" value="1"/>
</dbReference>
<dbReference type="GO" id="GO:0030632">
    <property type="term" value="P:D-alanine biosynthetic process"/>
    <property type="evidence" value="ECO:0007669"/>
    <property type="project" value="TreeGrafter"/>
</dbReference>
<comment type="caution">
    <text evidence="6">The sequence shown here is derived from an EMBL/GenBank/DDBJ whole genome shotgun (WGS) entry which is preliminary data.</text>
</comment>
<reference evidence="6" key="1">
    <citation type="journal article" date="2014" name="Front. Microbiol.">
        <title>High frequency of phylogenetically diverse reductive dehalogenase-homologous genes in deep subseafloor sedimentary metagenomes.</title>
        <authorList>
            <person name="Kawai M."/>
            <person name="Futagami T."/>
            <person name="Toyoda A."/>
            <person name="Takaki Y."/>
            <person name="Nishi S."/>
            <person name="Hori S."/>
            <person name="Arai W."/>
            <person name="Tsubouchi T."/>
            <person name="Morono Y."/>
            <person name="Uchiyama I."/>
            <person name="Ito T."/>
            <person name="Fujiyama A."/>
            <person name="Inagaki F."/>
            <person name="Takami H."/>
        </authorList>
    </citation>
    <scope>NUCLEOTIDE SEQUENCE</scope>
    <source>
        <strain evidence="6">Expedition CK06-06</strain>
    </source>
</reference>
<feature type="domain" description="Alanine racemase N-terminal" evidence="5">
    <location>
        <begin position="42"/>
        <end position="163"/>
    </location>
</feature>
<dbReference type="SUPFAM" id="SSF51419">
    <property type="entry name" value="PLP-binding barrel"/>
    <property type="match status" value="1"/>
</dbReference>
<protein>
    <recommendedName>
        <fullName evidence="5">Alanine racemase N-terminal domain-containing protein</fullName>
    </recommendedName>
</protein>
<evidence type="ECO:0000313" key="6">
    <source>
        <dbReference type="EMBL" id="GAI37636.1"/>
    </source>
</evidence>
<feature type="non-terminal residue" evidence="6">
    <location>
        <position position="163"/>
    </location>
</feature>
<evidence type="ECO:0000259" key="5">
    <source>
        <dbReference type="Pfam" id="PF01168"/>
    </source>
</evidence>
<dbReference type="GO" id="GO:0008784">
    <property type="term" value="F:alanine racemase activity"/>
    <property type="evidence" value="ECO:0007669"/>
    <property type="project" value="InterPro"/>
</dbReference>
<dbReference type="InterPro" id="IPR001608">
    <property type="entry name" value="Ala_racemase_N"/>
</dbReference>
<evidence type="ECO:0000256" key="4">
    <source>
        <dbReference type="SAM" id="MobiDB-lite"/>
    </source>
</evidence>
<accession>X1P598</accession>
<dbReference type="AlphaFoldDB" id="X1P598"/>
<evidence type="ECO:0000256" key="2">
    <source>
        <dbReference type="ARBA" id="ARBA00022898"/>
    </source>
</evidence>
<dbReference type="Pfam" id="PF01168">
    <property type="entry name" value="Ala_racemase_N"/>
    <property type="match status" value="1"/>
</dbReference>
<organism evidence="6">
    <name type="scientific">marine sediment metagenome</name>
    <dbReference type="NCBI Taxonomy" id="412755"/>
    <lineage>
        <taxon>unclassified sequences</taxon>
        <taxon>metagenomes</taxon>
        <taxon>ecological metagenomes</taxon>
    </lineage>
</organism>
<proteinExistence type="predicted"/>
<dbReference type="Gene3D" id="3.20.20.10">
    <property type="entry name" value="Alanine racemase"/>
    <property type="match status" value="1"/>
</dbReference>
<evidence type="ECO:0000256" key="3">
    <source>
        <dbReference type="ARBA" id="ARBA00023235"/>
    </source>
</evidence>
<gene>
    <name evidence="6" type="ORF">S06H3_44194</name>
</gene>
<sequence>MPFKHPPPFHSGPDMPHPYFGSQPSPEDINRRIEGFPSWYEVDLDNIEFNLVQIKKLTDAEIIPCVKNNAYGHGQIPVVAHLEDLGIGRVLVAKLREALQMRRKGLNCDIVSMDPLFSDENFEDVVEHGITQTVYTNPVAERLSATASRLGETARVFVKIDTG</sequence>
<feature type="compositionally biased region" description="Pro residues" evidence="4">
    <location>
        <begin position="1"/>
        <end position="10"/>
    </location>
</feature>
<feature type="region of interest" description="Disordered" evidence="4">
    <location>
        <begin position="1"/>
        <end position="27"/>
    </location>
</feature>
<dbReference type="PRINTS" id="PR00992">
    <property type="entry name" value="ALARACEMASE"/>
</dbReference>
<dbReference type="EMBL" id="BARV01027470">
    <property type="protein sequence ID" value="GAI37636.1"/>
    <property type="molecule type" value="Genomic_DNA"/>
</dbReference>
<dbReference type="InterPro" id="IPR029066">
    <property type="entry name" value="PLP-binding_barrel"/>
</dbReference>
<name>X1P598_9ZZZZ</name>
<dbReference type="GO" id="GO:0009252">
    <property type="term" value="P:peptidoglycan biosynthetic process"/>
    <property type="evidence" value="ECO:0007669"/>
    <property type="project" value="TreeGrafter"/>
</dbReference>